<proteinExistence type="predicted"/>
<dbReference type="AlphaFoldDB" id="A0A8S9Q466"/>
<evidence type="ECO:0000313" key="2">
    <source>
        <dbReference type="Proteomes" id="UP000712600"/>
    </source>
</evidence>
<comment type="caution">
    <text evidence="1">The sequence shown here is derived from an EMBL/GenBank/DDBJ whole genome shotgun (WGS) entry which is preliminary data.</text>
</comment>
<reference evidence="1" key="1">
    <citation type="submission" date="2019-12" db="EMBL/GenBank/DDBJ databases">
        <title>Genome sequencing and annotation of Brassica cretica.</title>
        <authorList>
            <person name="Studholme D.J."/>
            <person name="Sarris P."/>
        </authorList>
    </citation>
    <scope>NUCLEOTIDE SEQUENCE</scope>
    <source>
        <strain evidence="1">PFS-109/04</strain>
        <tissue evidence="1">Leaf</tissue>
    </source>
</reference>
<gene>
    <name evidence="1" type="ORF">F2Q69_00018247</name>
</gene>
<dbReference type="EMBL" id="QGKX02001290">
    <property type="protein sequence ID" value="KAF3536536.1"/>
    <property type="molecule type" value="Genomic_DNA"/>
</dbReference>
<organism evidence="1 2">
    <name type="scientific">Brassica cretica</name>
    <name type="common">Mustard</name>
    <dbReference type="NCBI Taxonomy" id="69181"/>
    <lineage>
        <taxon>Eukaryota</taxon>
        <taxon>Viridiplantae</taxon>
        <taxon>Streptophyta</taxon>
        <taxon>Embryophyta</taxon>
        <taxon>Tracheophyta</taxon>
        <taxon>Spermatophyta</taxon>
        <taxon>Magnoliopsida</taxon>
        <taxon>eudicotyledons</taxon>
        <taxon>Gunneridae</taxon>
        <taxon>Pentapetalae</taxon>
        <taxon>rosids</taxon>
        <taxon>malvids</taxon>
        <taxon>Brassicales</taxon>
        <taxon>Brassicaceae</taxon>
        <taxon>Brassiceae</taxon>
        <taxon>Brassica</taxon>
    </lineage>
</organism>
<evidence type="ECO:0000313" key="1">
    <source>
        <dbReference type="EMBL" id="KAF3536536.1"/>
    </source>
</evidence>
<dbReference type="Proteomes" id="UP000712600">
    <property type="component" value="Unassembled WGS sequence"/>
</dbReference>
<protein>
    <submittedName>
        <fullName evidence="1">Uncharacterized protein</fullName>
    </submittedName>
</protein>
<accession>A0A8S9Q466</accession>
<name>A0A8S9Q466_BRACR</name>
<sequence>MRSRIGRLDDLRRRRYGGENFWLGREPAKRMVVSSSPLASSVWIEMWDRATRVAVVG</sequence>